<feature type="compositionally biased region" description="Low complexity" evidence="1">
    <location>
        <begin position="19"/>
        <end position="29"/>
    </location>
</feature>
<evidence type="ECO:0000256" key="1">
    <source>
        <dbReference type="SAM" id="MobiDB-lite"/>
    </source>
</evidence>
<feature type="compositionally biased region" description="Low complexity" evidence="1">
    <location>
        <begin position="1"/>
        <end position="10"/>
    </location>
</feature>
<dbReference type="Proteomes" id="UP000479710">
    <property type="component" value="Unassembled WGS sequence"/>
</dbReference>
<feature type="compositionally biased region" description="Pro residues" evidence="1">
    <location>
        <begin position="52"/>
        <end position="70"/>
    </location>
</feature>
<organism evidence="2 3">
    <name type="scientific">Oryza meyeriana var. granulata</name>
    <dbReference type="NCBI Taxonomy" id="110450"/>
    <lineage>
        <taxon>Eukaryota</taxon>
        <taxon>Viridiplantae</taxon>
        <taxon>Streptophyta</taxon>
        <taxon>Embryophyta</taxon>
        <taxon>Tracheophyta</taxon>
        <taxon>Spermatophyta</taxon>
        <taxon>Magnoliopsida</taxon>
        <taxon>Liliopsida</taxon>
        <taxon>Poales</taxon>
        <taxon>Poaceae</taxon>
        <taxon>BOP clade</taxon>
        <taxon>Oryzoideae</taxon>
        <taxon>Oryzeae</taxon>
        <taxon>Oryzinae</taxon>
        <taxon>Oryza</taxon>
        <taxon>Oryza meyeriana</taxon>
    </lineage>
</organism>
<protein>
    <submittedName>
        <fullName evidence="2">Uncharacterized protein</fullName>
    </submittedName>
</protein>
<name>A0A6G1DYP6_9ORYZ</name>
<dbReference type="EMBL" id="SPHZ02000005">
    <property type="protein sequence ID" value="KAF0917531.1"/>
    <property type="molecule type" value="Genomic_DNA"/>
</dbReference>
<accession>A0A6G1DYP6</accession>
<proteinExistence type="predicted"/>
<evidence type="ECO:0000313" key="3">
    <source>
        <dbReference type="Proteomes" id="UP000479710"/>
    </source>
</evidence>
<gene>
    <name evidence="2" type="ORF">E2562_020908</name>
</gene>
<dbReference type="OrthoDB" id="527344at2759"/>
<feature type="compositionally biased region" description="Polar residues" evidence="1">
    <location>
        <begin position="30"/>
        <end position="42"/>
    </location>
</feature>
<evidence type="ECO:0000313" key="2">
    <source>
        <dbReference type="EMBL" id="KAF0917531.1"/>
    </source>
</evidence>
<sequence length="143" mass="15063">MESSSSLTPSSSPPPSQPPTAAAALPLSSRVATLSVELSSPQPDLDRLGSSPPSPGPLLVPLLETPPLPPGGRGRLRHPLQLIADEEASRTPGGRRGKNGESTPPFRLQDLIAGIQILRRQVSVECQHNPRRSTATEEESTEG</sequence>
<reference evidence="2 3" key="1">
    <citation type="submission" date="2019-11" db="EMBL/GenBank/DDBJ databases">
        <title>Whole genome sequence of Oryza granulata.</title>
        <authorList>
            <person name="Li W."/>
        </authorList>
    </citation>
    <scope>NUCLEOTIDE SEQUENCE [LARGE SCALE GENOMIC DNA]</scope>
    <source>
        <strain evidence="3">cv. Menghai</strain>
        <tissue evidence="2">Leaf</tissue>
    </source>
</reference>
<keyword evidence="3" id="KW-1185">Reference proteome</keyword>
<dbReference type="AlphaFoldDB" id="A0A6G1DYP6"/>
<feature type="region of interest" description="Disordered" evidence="1">
    <location>
        <begin position="1"/>
        <end position="107"/>
    </location>
</feature>
<comment type="caution">
    <text evidence="2">The sequence shown here is derived from an EMBL/GenBank/DDBJ whole genome shotgun (WGS) entry which is preliminary data.</text>
</comment>